<gene>
    <name evidence="2" type="ORF">BN1080_02835</name>
</gene>
<dbReference type="SUPFAM" id="SSF52540">
    <property type="entry name" value="P-loop containing nucleoside triphosphate hydrolases"/>
    <property type="match status" value="1"/>
</dbReference>
<dbReference type="GO" id="GO:0005524">
    <property type="term" value="F:ATP binding"/>
    <property type="evidence" value="ECO:0007669"/>
    <property type="project" value="InterPro"/>
</dbReference>
<organism evidence="2 3">
    <name type="scientific">Planococcus massiliensis</name>
    <dbReference type="NCBI Taxonomy" id="1499687"/>
    <lineage>
        <taxon>Bacteria</taxon>
        <taxon>Bacillati</taxon>
        <taxon>Bacillota</taxon>
        <taxon>Bacilli</taxon>
        <taxon>Bacillales</taxon>
        <taxon>Caryophanaceae</taxon>
        <taxon>Planococcus</taxon>
    </lineage>
</organism>
<dbReference type="RefSeq" id="WP_052652823.1">
    <property type="nucleotide sequence ID" value="NZ_CCXS01000001.1"/>
</dbReference>
<protein>
    <submittedName>
        <fullName evidence="2">Transposase/IS protein</fullName>
    </submittedName>
</protein>
<dbReference type="STRING" id="1499687.BN1080_02835"/>
<dbReference type="EMBL" id="CCXS01000001">
    <property type="protein sequence ID" value="CEG23828.1"/>
    <property type="molecule type" value="Genomic_DNA"/>
</dbReference>
<dbReference type="InterPro" id="IPR027417">
    <property type="entry name" value="P-loop_NTPase"/>
</dbReference>
<evidence type="ECO:0000313" key="2">
    <source>
        <dbReference type="EMBL" id="CEG23828.1"/>
    </source>
</evidence>
<name>A0A098ENF7_9BACL</name>
<feature type="domain" description="IstB-like ATP-binding" evidence="1">
    <location>
        <begin position="12"/>
        <end position="164"/>
    </location>
</feature>
<dbReference type="AlphaFoldDB" id="A0A098ENF7"/>
<dbReference type="Gene3D" id="3.40.50.300">
    <property type="entry name" value="P-loop containing nucleotide triphosphate hydrolases"/>
    <property type="match status" value="1"/>
</dbReference>
<dbReference type="Pfam" id="PF01695">
    <property type="entry name" value="IstB_IS21"/>
    <property type="match status" value="1"/>
</dbReference>
<evidence type="ECO:0000313" key="3">
    <source>
        <dbReference type="Proteomes" id="UP000043699"/>
    </source>
</evidence>
<dbReference type="Proteomes" id="UP000043699">
    <property type="component" value="Unassembled WGS sequence"/>
</dbReference>
<sequence length="202" mass="23821">MSHPFDALQQQCRTLRLAETAKELPALLRKAEAKGWTYHEFTHELLSYELQCREQKTTERLMKWAEFPELKTLDTYDLKEQNALGEKQFNVLKELNWVEEDFTLILMGPTGAGKTHLSVALGVHAVQQGFQVSFVAMAHLMYILKTKEHIKKSNTRYKRIMRYCLPRKEKILNDVDYKLQLHIKDTLSFEYMVLRDRVLLFV</sequence>
<reference evidence="2 3" key="1">
    <citation type="submission" date="2014-09" db="EMBL/GenBank/DDBJ databases">
        <authorList>
            <person name="Urmite Genomes Urmite Genomes"/>
        </authorList>
    </citation>
    <scope>NUCLEOTIDE SEQUENCE [LARGE SCALE GENOMIC DNA]</scope>
    <source>
        <strain evidence="2 3">ES2</strain>
    </source>
</reference>
<accession>A0A098ENF7</accession>
<dbReference type="InterPro" id="IPR002611">
    <property type="entry name" value="IstB_ATP-bd"/>
</dbReference>
<keyword evidence="3" id="KW-1185">Reference proteome</keyword>
<proteinExistence type="predicted"/>
<dbReference type="OrthoDB" id="2052561at2"/>
<evidence type="ECO:0000259" key="1">
    <source>
        <dbReference type="Pfam" id="PF01695"/>
    </source>
</evidence>